<sequence>MNRLKLILPATSLGDIYSSITYPPISSHREPNETQRAERGISDGLLRLSVGIEAPQDIPTDLESAL</sequence>
<dbReference type="SUPFAM" id="SSF53383">
    <property type="entry name" value="PLP-dependent transferases"/>
    <property type="match status" value="1"/>
</dbReference>
<comment type="cofactor">
    <cofactor evidence="1 4">
        <name>pyridoxal 5'-phosphate</name>
        <dbReference type="ChEBI" id="CHEBI:597326"/>
    </cofactor>
</comment>
<organism evidence="5 6">
    <name type="scientific">Candidatus Thermofonsia Clade 3 bacterium</name>
    <dbReference type="NCBI Taxonomy" id="2364212"/>
    <lineage>
        <taxon>Bacteria</taxon>
        <taxon>Bacillati</taxon>
        <taxon>Chloroflexota</taxon>
        <taxon>Candidatus Thermofontia</taxon>
        <taxon>Candidatus Thermofonsia Clade 3</taxon>
    </lineage>
</organism>
<dbReference type="GO" id="GO:0019346">
    <property type="term" value="P:transsulfuration"/>
    <property type="evidence" value="ECO:0007669"/>
    <property type="project" value="InterPro"/>
</dbReference>
<accession>A0A2M8QFB6</accession>
<dbReference type="InterPro" id="IPR015422">
    <property type="entry name" value="PyrdxlP-dep_Trfase_small"/>
</dbReference>
<name>A0A2M8QFB6_9CHLR</name>
<dbReference type="GO" id="GO:0005737">
    <property type="term" value="C:cytoplasm"/>
    <property type="evidence" value="ECO:0007669"/>
    <property type="project" value="TreeGrafter"/>
</dbReference>
<evidence type="ECO:0000313" key="6">
    <source>
        <dbReference type="Proteomes" id="UP000230790"/>
    </source>
</evidence>
<comment type="caution">
    <text evidence="5">The sequence shown here is derived from an EMBL/GenBank/DDBJ whole genome shotgun (WGS) entry which is preliminary data.</text>
</comment>
<dbReference type="PANTHER" id="PTHR11808:SF50">
    <property type="entry name" value="CYSTATHIONINE BETA-LYASE"/>
    <property type="match status" value="1"/>
</dbReference>
<dbReference type="EMBL" id="PGTN01000013">
    <property type="protein sequence ID" value="PJF48489.1"/>
    <property type="molecule type" value="Genomic_DNA"/>
</dbReference>
<dbReference type="PANTHER" id="PTHR11808">
    <property type="entry name" value="TRANS-SULFURATION ENZYME FAMILY MEMBER"/>
    <property type="match status" value="1"/>
</dbReference>
<gene>
    <name evidence="5" type="ORF">CUN48_03240</name>
</gene>
<dbReference type="Pfam" id="PF01053">
    <property type="entry name" value="Cys_Met_Meta_PP"/>
    <property type="match status" value="1"/>
</dbReference>
<evidence type="ECO:0000256" key="4">
    <source>
        <dbReference type="RuleBase" id="RU362118"/>
    </source>
</evidence>
<keyword evidence="3" id="KW-0456">Lyase</keyword>
<dbReference type="InterPro" id="IPR000277">
    <property type="entry name" value="Cys/Met-Metab_PyrdxlP-dep_enz"/>
</dbReference>
<dbReference type="Proteomes" id="UP000230790">
    <property type="component" value="Unassembled WGS sequence"/>
</dbReference>
<comment type="similarity">
    <text evidence="4">Belongs to the trans-sulfuration enzymes family.</text>
</comment>
<dbReference type="GO" id="GO:0030170">
    <property type="term" value="F:pyridoxal phosphate binding"/>
    <property type="evidence" value="ECO:0007669"/>
    <property type="project" value="InterPro"/>
</dbReference>
<evidence type="ECO:0000256" key="2">
    <source>
        <dbReference type="ARBA" id="ARBA00022898"/>
    </source>
</evidence>
<evidence type="ECO:0000256" key="3">
    <source>
        <dbReference type="ARBA" id="ARBA00023239"/>
    </source>
</evidence>
<evidence type="ECO:0000313" key="5">
    <source>
        <dbReference type="EMBL" id="PJF48489.1"/>
    </source>
</evidence>
<evidence type="ECO:0000256" key="1">
    <source>
        <dbReference type="ARBA" id="ARBA00001933"/>
    </source>
</evidence>
<proteinExistence type="inferred from homology"/>
<dbReference type="Gene3D" id="3.90.1150.10">
    <property type="entry name" value="Aspartate Aminotransferase, domain 1"/>
    <property type="match status" value="1"/>
</dbReference>
<dbReference type="GO" id="GO:0016846">
    <property type="term" value="F:carbon-sulfur lyase activity"/>
    <property type="evidence" value="ECO:0007669"/>
    <property type="project" value="TreeGrafter"/>
</dbReference>
<keyword evidence="2 4" id="KW-0663">Pyridoxal phosphate</keyword>
<dbReference type="AlphaFoldDB" id="A0A2M8QFB6"/>
<dbReference type="InterPro" id="IPR015424">
    <property type="entry name" value="PyrdxlP-dep_Trfase"/>
</dbReference>
<evidence type="ECO:0008006" key="7">
    <source>
        <dbReference type="Google" id="ProtNLM"/>
    </source>
</evidence>
<reference evidence="5 6" key="1">
    <citation type="submission" date="2017-11" db="EMBL/GenBank/DDBJ databases">
        <title>Evolution of Phototrophy in the Chloroflexi Phylum Driven by Horizontal Gene Transfer.</title>
        <authorList>
            <person name="Ward L.M."/>
            <person name="Hemp J."/>
            <person name="Shih P.M."/>
            <person name="Mcglynn S.E."/>
            <person name="Fischer W."/>
        </authorList>
    </citation>
    <scope>NUCLEOTIDE SEQUENCE [LARGE SCALE GENOMIC DNA]</scope>
    <source>
        <strain evidence="5">JP3_7</strain>
    </source>
</reference>
<protein>
    <recommendedName>
        <fullName evidence="7">Cystathionine gamma-synthase</fullName>
    </recommendedName>
</protein>